<feature type="domain" description="Glycosyltransferase 2-like" evidence="1">
    <location>
        <begin position="2"/>
        <end position="136"/>
    </location>
</feature>
<dbReference type="InterPro" id="IPR050834">
    <property type="entry name" value="Glycosyltransf_2"/>
</dbReference>
<reference evidence="2 3" key="1">
    <citation type="submission" date="2018-11" db="EMBL/GenBank/DDBJ databases">
        <title>Cryobacterium sp. nov., isolated from rhizosphere soil of lettuce.</title>
        <authorList>
            <person name="Wang Y."/>
        </authorList>
    </citation>
    <scope>NUCLEOTIDE SEQUENCE [LARGE SCALE GENOMIC DNA]</scope>
    <source>
        <strain evidence="2 3">NEAU-85</strain>
    </source>
</reference>
<dbReference type="PANTHER" id="PTHR43685:SF2">
    <property type="entry name" value="GLYCOSYLTRANSFERASE 2-LIKE DOMAIN-CONTAINING PROTEIN"/>
    <property type="match status" value="1"/>
</dbReference>
<dbReference type="EMBL" id="RDSR01000011">
    <property type="protein sequence ID" value="RNE62402.1"/>
    <property type="molecule type" value="Genomic_DNA"/>
</dbReference>
<evidence type="ECO:0000259" key="1">
    <source>
        <dbReference type="Pfam" id="PF00535"/>
    </source>
</evidence>
<dbReference type="SUPFAM" id="SSF53448">
    <property type="entry name" value="Nucleotide-diphospho-sugar transferases"/>
    <property type="match status" value="1"/>
</dbReference>
<dbReference type="Proteomes" id="UP000279859">
    <property type="component" value="Unassembled WGS sequence"/>
</dbReference>
<dbReference type="Gene3D" id="3.90.550.10">
    <property type="entry name" value="Spore Coat Polysaccharide Biosynthesis Protein SpsA, Chain A"/>
    <property type="match status" value="1"/>
</dbReference>
<proteinExistence type="predicted"/>
<dbReference type="CDD" id="cd00761">
    <property type="entry name" value="Glyco_tranf_GTA_type"/>
    <property type="match status" value="1"/>
</dbReference>
<gene>
    <name evidence="2" type="ORF">EEJ31_08355</name>
</gene>
<keyword evidence="2" id="KW-0808">Transferase</keyword>
<dbReference type="GO" id="GO:0044010">
    <property type="term" value="P:single-species biofilm formation"/>
    <property type="evidence" value="ECO:0007669"/>
    <property type="project" value="TreeGrafter"/>
</dbReference>
<keyword evidence="3" id="KW-1185">Reference proteome</keyword>
<evidence type="ECO:0000313" key="2">
    <source>
        <dbReference type="EMBL" id="RNE62402.1"/>
    </source>
</evidence>
<comment type="caution">
    <text evidence="2">The sequence shown here is derived from an EMBL/GenBank/DDBJ whole genome shotgun (WGS) entry which is preliminary data.</text>
</comment>
<protein>
    <submittedName>
        <fullName evidence="2">Glycosyltransferase</fullName>
    </submittedName>
</protein>
<sequence>MLVPTSGRAAELAVTLAGLAAQDDPPFTVTISDQSPAARIGDDPAVAAMVRVLRAQGRPVRVLPHLPRRGLAEQRHFLLGESAAPAVLFLDDDVWLEPGMLARLHAALSTLGCGFVGAAVQGLSYLDDRRPHETEPFEPWPGGVVEPERMREDAPGYGRWTLHNAANLAHVAAGLDLARDEWLAYKIAWLGGCVLYAREALVACGGFSFWSRLPPDHAGEDVAAEWRVMETYGGAGIVPSGAVHLEAPTTVPNRDVQATDVVFT</sequence>
<dbReference type="AlphaFoldDB" id="A0A3M8LC89"/>
<dbReference type="GO" id="GO:0016740">
    <property type="term" value="F:transferase activity"/>
    <property type="evidence" value="ECO:0007669"/>
    <property type="project" value="UniProtKB-KW"/>
</dbReference>
<dbReference type="InterPro" id="IPR001173">
    <property type="entry name" value="Glyco_trans_2-like"/>
</dbReference>
<dbReference type="InterPro" id="IPR029044">
    <property type="entry name" value="Nucleotide-diphossugar_trans"/>
</dbReference>
<dbReference type="Pfam" id="PF00535">
    <property type="entry name" value="Glycos_transf_2"/>
    <property type="match status" value="1"/>
</dbReference>
<accession>A0A3M8LC89</accession>
<dbReference type="PANTHER" id="PTHR43685">
    <property type="entry name" value="GLYCOSYLTRANSFERASE"/>
    <property type="match status" value="1"/>
</dbReference>
<name>A0A3M8LC89_9MICO</name>
<evidence type="ECO:0000313" key="3">
    <source>
        <dbReference type="Proteomes" id="UP000279859"/>
    </source>
</evidence>
<dbReference type="OrthoDB" id="9787979at2"/>
<organism evidence="2 3">
    <name type="scientific">Cryobacterium tepidiphilum</name>
    <dbReference type="NCBI Taxonomy" id="2486026"/>
    <lineage>
        <taxon>Bacteria</taxon>
        <taxon>Bacillati</taxon>
        <taxon>Actinomycetota</taxon>
        <taxon>Actinomycetes</taxon>
        <taxon>Micrococcales</taxon>
        <taxon>Microbacteriaceae</taxon>
        <taxon>Cryobacterium</taxon>
    </lineage>
</organism>